<dbReference type="SUPFAM" id="SSF55874">
    <property type="entry name" value="ATPase domain of HSP90 chaperone/DNA topoisomerase II/histidine kinase"/>
    <property type="match status" value="1"/>
</dbReference>
<evidence type="ECO:0000256" key="3">
    <source>
        <dbReference type="ARBA" id="ARBA00022553"/>
    </source>
</evidence>
<dbReference type="PANTHER" id="PTHR43065">
    <property type="entry name" value="SENSOR HISTIDINE KINASE"/>
    <property type="match status" value="1"/>
</dbReference>
<feature type="transmembrane region" description="Helical" evidence="5">
    <location>
        <begin position="49"/>
        <end position="68"/>
    </location>
</feature>
<reference evidence="10" key="1">
    <citation type="submission" date="2016-10" db="EMBL/GenBank/DDBJ databases">
        <authorList>
            <person name="Varghese N."/>
            <person name="Submissions S."/>
        </authorList>
    </citation>
    <scope>NUCLEOTIDE SEQUENCE [LARGE SCALE GENOMIC DNA]</scope>
    <source>
        <strain evidence="10">DSM 23422</strain>
    </source>
</reference>
<dbReference type="SUPFAM" id="SSF55785">
    <property type="entry name" value="PYP-like sensor domain (PAS domain)"/>
    <property type="match status" value="1"/>
</dbReference>
<dbReference type="Pfam" id="PF02518">
    <property type="entry name" value="HATPase_c"/>
    <property type="match status" value="1"/>
</dbReference>
<keyword evidence="5" id="KW-0812">Transmembrane</keyword>
<dbReference type="SMART" id="SM00448">
    <property type="entry name" value="REC"/>
    <property type="match status" value="1"/>
</dbReference>
<organism evidence="9 10">
    <name type="scientific">Sulfitobacter marinus</name>
    <dbReference type="NCBI Taxonomy" id="394264"/>
    <lineage>
        <taxon>Bacteria</taxon>
        <taxon>Pseudomonadati</taxon>
        <taxon>Pseudomonadota</taxon>
        <taxon>Alphaproteobacteria</taxon>
        <taxon>Rhodobacterales</taxon>
        <taxon>Roseobacteraceae</taxon>
        <taxon>Sulfitobacter</taxon>
    </lineage>
</organism>
<keyword evidence="5" id="KW-1133">Transmembrane helix</keyword>
<dbReference type="PROSITE" id="PS50109">
    <property type="entry name" value="HIS_KIN"/>
    <property type="match status" value="1"/>
</dbReference>
<proteinExistence type="predicted"/>
<feature type="domain" description="Response regulatory" evidence="7">
    <location>
        <begin position="592"/>
        <end position="708"/>
    </location>
</feature>
<dbReference type="SUPFAM" id="SSF52172">
    <property type="entry name" value="CheY-like"/>
    <property type="match status" value="1"/>
</dbReference>
<keyword evidence="3 4" id="KW-0597">Phosphoprotein</keyword>
<feature type="transmembrane region" description="Helical" evidence="5">
    <location>
        <begin position="162"/>
        <end position="180"/>
    </location>
</feature>
<dbReference type="InterPro" id="IPR036890">
    <property type="entry name" value="HATPase_C_sf"/>
</dbReference>
<dbReference type="SUPFAM" id="SSF47384">
    <property type="entry name" value="Homodimeric domain of signal transducing histidine kinase"/>
    <property type="match status" value="1"/>
</dbReference>
<dbReference type="PROSITE" id="PS50110">
    <property type="entry name" value="RESPONSE_REGULATORY"/>
    <property type="match status" value="1"/>
</dbReference>
<dbReference type="CDD" id="cd00130">
    <property type="entry name" value="PAS"/>
    <property type="match status" value="1"/>
</dbReference>
<dbReference type="InterPro" id="IPR000014">
    <property type="entry name" value="PAS"/>
</dbReference>
<dbReference type="PRINTS" id="PR00344">
    <property type="entry name" value="BCTRLSENSOR"/>
</dbReference>
<dbReference type="InterPro" id="IPR011006">
    <property type="entry name" value="CheY-like_superfamily"/>
</dbReference>
<dbReference type="InterPro" id="IPR001789">
    <property type="entry name" value="Sig_transdc_resp-reg_receiver"/>
</dbReference>
<dbReference type="Gene3D" id="3.40.50.2300">
    <property type="match status" value="1"/>
</dbReference>
<dbReference type="InterPro" id="IPR005467">
    <property type="entry name" value="His_kinase_dom"/>
</dbReference>
<dbReference type="InterPro" id="IPR003661">
    <property type="entry name" value="HisK_dim/P_dom"/>
</dbReference>
<dbReference type="InterPro" id="IPR004358">
    <property type="entry name" value="Sig_transdc_His_kin-like_C"/>
</dbReference>
<keyword evidence="10" id="KW-1185">Reference proteome</keyword>
<dbReference type="PANTHER" id="PTHR43065:SF49">
    <property type="entry name" value="HISTIDINE KINASE"/>
    <property type="match status" value="1"/>
</dbReference>
<dbReference type="SMART" id="SM00388">
    <property type="entry name" value="HisKA"/>
    <property type="match status" value="1"/>
</dbReference>
<dbReference type="InterPro" id="IPR035965">
    <property type="entry name" value="PAS-like_dom_sf"/>
</dbReference>
<sequence length="717" mass="78760">MPKRDEIQSTKVFDAGLQKALRGILDFVSLVVVVALLLSLLRISQFGNMFLPMVVVLFIFSVFPMLFLRAEKHLKARGLLAVTGISLAMFSAVANLGLAAAALYGFPCILAVLATFYSRRFAYFALAVLAALLIVLAYLFVSGALEHPNPAVTEWNQNPRNWIVAIASICLAGALMIILIRNISEFWETTSEEVEENHRRFETLVEYAPSGIMTLDVDKGYLVSVNAQTERMFGVAREELLYGPTMADFTPEFQPSGARSDELATKYLQEAIGGGHPTYDWTHTDVNKKEFKCEVSLLRVPPYNKTLIRANITDITKRLADQKHREDLQSQLAASQRLETIGQLTGGVAHDFNNLLAVILGNLELMQEECTDEEQRQMIQPCIDATLRGAELTRNMLSYSRRAPLHPKIMDMNKLVRDTKNWAGRTLPSNVEIETSLLARLWKVKADSVAAESALLNLILNARDAMPDGGKLTIETSNVRVEAGYIDGRDEKLEAGRYVLVAVSDTGHGIADDDLEHIFTPFFSTKSVSHGSGLGLPMVMGFMGQSGGTVQVYSEVGIGTTFKLYFPAETSAPPEAALDVPQDQKSKPQGKRILLAEDEEEVRLVLTAMLQASGYAVQPAGSGDLAKEIFDADPEFDLLLTDIVMPGRLQGTGLAKELREMKDTLPVVFMSGYASEATVHGNGLRPEDVRLMKPVMRRDLLAAIKGALDASGNKDDA</sequence>
<feature type="transmembrane region" description="Helical" evidence="5">
    <location>
        <begin position="21"/>
        <end position="43"/>
    </location>
</feature>
<name>A0A1I6SX42_9RHOB</name>
<dbReference type="InterPro" id="IPR003594">
    <property type="entry name" value="HATPase_dom"/>
</dbReference>
<dbReference type="Proteomes" id="UP000199239">
    <property type="component" value="Unassembled WGS sequence"/>
</dbReference>
<dbReference type="InterPro" id="IPR036097">
    <property type="entry name" value="HisK_dim/P_sf"/>
</dbReference>
<dbReference type="EC" id="2.7.13.3" evidence="2"/>
<evidence type="ECO:0000259" key="6">
    <source>
        <dbReference type="PROSITE" id="PS50109"/>
    </source>
</evidence>
<dbReference type="GO" id="GO:0000155">
    <property type="term" value="F:phosphorelay sensor kinase activity"/>
    <property type="evidence" value="ECO:0007669"/>
    <property type="project" value="InterPro"/>
</dbReference>
<evidence type="ECO:0000256" key="4">
    <source>
        <dbReference type="PROSITE-ProRule" id="PRU00169"/>
    </source>
</evidence>
<dbReference type="NCBIfam" id="TIGR00229">
    <property type="entry name" value="sensory_box"/>
    <property type="match status" value="1"/>
</dbReference>
<dbReference type="Gene3D" id="3.30.450.20">
    <property type="entry name" value="PAS domain"/>
    <property type="match status" value="1"/>
</dbReference>
<feature type="transmembrane region" description="Helical" evidence="5">
    <location>
        <begin position="121"/>
        <end position="141"/>
    </location>
</feature>
<dbReference type="PROSITE" id="PS50112">
    <property type="entry name" value="PAS"/>
    <property type="match status" value="1"/>
</dbReference>
<dbReference type="OrthoDB" id="9796100at2"/>
<comment type="catalytic activity">
    <reaction evidence="1">
        <text>ATP + protein L-histidine = ADP + protein N-phospho-L-histidine.</text>
        <dbReference type="EC" id="2.7.13.3"/>
    </reaction>
</comment>
<evidence type="ECO:0000256" key="2">
    <source>
        <dbReference type="ARBA" id="ARBA00012438"/>
    </source>
</evidence>
<keyword evidence="5" id="KW-0472">Membrane</keyword>
<gene>
    <name evidence="9" type="ORF">SAMN04488040_1915</name>
</gene>
<evidence type="ECO:0000256" key="1">
    <source>
        <dbReference type="ARBA" id="ARBA00000085"/>
    </source>
</evidence>
<dbReference type="Pfam" id="PF00512">
    <property type="entry name" value="HisKA"/>
    <property type="match status" value="1"/>
</dbReference>
<feature type="domain" description="PAS" evidence="8">
    <location>
        <begin position="197"/>
        <end position="241"/>
    </location>
</feature>
<evidence type="ECO:0000313" key="10">
    <source>
        <dbReference type="Proteomes" id="UP000199239"/>
    </source>
</evidence>
<feature type="transmembrane region" description="Helical" evidence="5">
    <location>
        <begin position="80"/>
        <end position="106"/>
    </location>
</feature>
<feature type="modified residue" description="4-aspartylphosphate" evidence="4">
    <location>
        <position position="642"/>
    </location>
</feature>
<dbReference type="AlphaFoldDB" id="A0A1I6SX42"/>
<dbReference type="STRING" id="394264.SAMN04488040_1915"/>
<dbReference type="Gene3D" id="1.10.287.130">
    <property type="match status" value="1"/>
</dbReference>
<dbReference type="Pfam" id="PF13188">
    <property type="entry name" value="PAS_8"/>
    <property type="match status" value="1"/>
</dbReference>
<dbReference type="CDD" id="cd00082">
    <property type="entry name" value="HisKA"/>
    <property type="match status" value="1"/>
</dbReference>
<dbReference type="Gene3D" id="3.30.565.10">
    <property type="entry name" value="Histidine kinase-like ATPase, C-terminal domain"/>
    <property type="match status" value="1"/>
</dbReference>
<dbReference type="EMBL" id="FPAJ01000003">
    <property type="protein sequence ID" value="SFS81541.1"/>
    <property type="molecule type" value="Genomic_DNA"/>
</dbReference>
<evidence type="ECO:0000259" key="8">
    <source>
        <dbReference type="PROSITE" id="PS50112"/>
    </source>
</evidence>
<protein>
    <recommendedName>
        <fullName evidence="2">histidine kinase</fullName>
        <ecNumber evidence="2">2.7.13.3</ecNumber>
    </recommendedName>
</protein>
<accession>A0A1I6SX42</accession>
<dbReference type="SMART" id="SM00387">
    <property type="entry name" value="HATPase_c"/>
    <property type="match status" value="1"/>
</dbReference>
<evidence type="ECO:0000259" key="7">
    <source>
        <dbReference type="PROSITE" id="PS50110"/>
    </source>
</evidence>
<evidence type="ECO:0000313" key="9">
    <source>
        <dbReference type="EMBL" id="SFS81541.1"/>
    </source>
</evidence>
<evidence type="ECO:0000256" key="5">
    <source>
        <dbReference type="SAM" id="Phobius"/>
    </source>
</evidence>
<dbReference type="Pfam" id="PF00072">
    <property type="entry name" value="Response_reg"/>
    <property type="match status" value="1"/>
</dbReference>
<feature type="domain" description="Histidine kinase" evidence="6">
    <location>
        <begin position="347"/>
        <end position="570"/>
    </location>
</feature>